<dbReference type="AlphaFoldDB" id="A0A7C1JAW4"/>
<accession>A0A7C1JAW4</accession>
<evidence type="ECO:0000313" key="1">
    <source>
        <dbReference type="EMBL" id="HDX31763.1"/>
    </source>
</evidence>
<proteinExistence type="predicted"/>
<gene>
    <name evidence="1" type="ORF">ENQ20_09770</name>
</gene>
<name>A0A7C1JAW4_9CHLR</name>
<comment type="caution">
    <text evidence="1">The sequence shown here is derived from an EMBL/GenBank/DDBJ whole genome shotgun (WGS) entry which is preliminary data.</text>
</comment>
<sequence>MSSLILASVLPHLANDVIRLGPAQITDPNHPDYGALMNPEYDLPDVHYTIEFLVSSAYLALADPAYEKHLAEATAAAALICTRHVADARS</sequence>
<dbReference type="EMBL" id="DSMG01000099">
    <property type="protein sequence ID" value="HDX31763.1"/>
    <property type="molecule type" value="Genomic_DNA"/>
</dbReference>
<reference evidence="1" key="1">
    <citation type="journal article" date="2020" name="mSystems">
        <title>Genome- and Community-Level Interaction Insights into Carbon Utilization and Element Cycling Functions of Hydrothermarchaeota in Hydrothermal Sediment.</title>
        <authorList>
            <person name="Zhou Z."/>
            <person name="Liu Y."/>
            <person name="Xu W."/>
            <person name="Pan J."/>
            <person name="Luo Z.H."/>
            <person name="Li M."/>
        </authorList>
    </citation>
    <scope>NUCLEOTIDE SEQUENCE [LARGE SCALE GENOMIC DNA]</scope>
    <source>
        <strain evidence="1">SpSt-289</strain>
    </source>
</reference>
<protein>
    <submittedName>
        <fullName evidence="1">Uncharacterized protein</fullName>
    </submittedName>
</protein>
<organism evidence="1">
    <name type="scientific">Caldilinea aerophila</name>
    <dbReference type="NCBI Taxonomy" id="133453"/>
    <lineage>
        <taxon>Bacteria</taxon>
        <taxon>Bacillati</taxon>
        <taxon>Chloroflexota</taxon>
        <taxon>Caldilineae</taxon>
        <taxon>Caldilineales</taxon>
        <taxon>Caldilineaceae</taxon>
        <taxon>Caldilinea</taxon>
    </lineage>
</organism>